<name>A0ABY5W9E2_9ACTN</name>
<evidence type="ECO:0000313" key="3">
    <source>
        <dbReference type="EMBL" id="UWP85834.1"/>
    </source>
</evidence>
<dbReference type="Proteomes" id="UP001059617">
    <property type="component" value="Chromosome"/>
</dbReference>
<gene>
    <name evidence="3" type="ORF">Dfulv_16940</name>
</gene>
<accession>A0ABY5W9E2</accession>
<evidence type="ECO:0000256" key="2">
    <source>
        <dbReference type="SAM" id="MobiDB-lite"/>
    </source>
</evidence>
<keyword evidence="4" id="KW-1185">Reference proteome</keyword>
<feature type="region of interest" description="Disordered" evidence="2">
    <location>
        <begin position="56"/>
        <end position="77"/>
    </location>
</feature>
<sequence length="77" mass="8553">MTEYNPERLDELGKERARLRAELNRVNAELDAEIAKAHAAGVIQAEIVRRTGLTRESVAQKALPKANRWKRGAGDAT</sequence>
<dbReference type="RefSeq" id="WP_259864144.1">
    <property type="nucleotide sequence ID" value="NZ_BAAAST010000199.1"/>
</dbReference>
<evidence type="ECO:0000256" key="1">
    <source>
        <dbReference type="SAM" id="Coils"/>
    </source>
</evidence>
<organism evidence="3 4">
    <name type="scientific">Dactylosporangium fulvum</name>
    <dbReference type="NCBI Taxonomy" id="53359"/>
    <lineage>
        <taxon>Bacteria</taxon>
        <taxon>Bacillati</taxon>
        <taxon>Actinomycetota</taxon>
        <taxon>Actinomycetes</taxon>
        <taxon>Micromonosporales</taxon>
        <taxon>Micromonosporaceae</taxon>
        <taxon>Dactylosporangium</taxon>
    </lineage>
</organism>
<protein>
    <submittedName>
        <fullName evidence="3">Uncharacterized protein</fullName>
    </submittedName>
</protein>
<dbReference type="EMBL" id="CP073720">
    <property type="protein sequence ID" value="UWP85834.1"/>
    <property type="molecule type" value="Genomic_DNA"/>
</dbReference>
<reference evidence="3" key="2">
    <citation type="submission" date="2022-09" db="EMBL/GenBank/DDBJ databases">
        <title>Biosynthetic gene clusters of Dactylosporangioum fulvum.</title>
        <authorList>
            <person name="Caradec T."/>
        </authorList>
    </citation>
    <scope>NUCLEOTIDE SEQUENCE</scope>
    <source>
        <strain evidence="3">NRRL B-16292</strain>
    </source>
</reference>
<evidence type="ECO:0000313" key="4">
    <source>
        <dbReference type="Proteomes" id="UP001059617"/>
    </source>
</evidence>
<reference evidence="3" key="1">
    <citation type="submission" date="2021-04" db="EMBL/GenBank/DDBJ databases">
        <authorList>
            <person name="Hartkoorn R.C."/>
            <person name="Beaudoing E."/>
            <person name="Hot D."/>
        </authorList>
    </citation>
    <scope>NUCLEOTIDE SEQUENCE</scope>
    <source>
        <strain evidence="3">NRRL B-16292</strain>
    </source>
</reference>
<feature type="coiled-coil region" evidence="1">
    <location>
        <begin position="9"/>
        <end position="40"/>
    </location>
</feature>
<keyword evidence="1" id="KW-0175">Coiled coil</keyword>
<proteinExistence type="predicted"/>